<evidence type="ECO:0000256" key="2">
    <source>
        <dbReference type="ARBA" id="ARBA00022801"/>
    </source>
</evidence>
<comment type="caution">
    <text evidence="7">The sequence shown here is derived from an EMBL/GenBank/DDBJ whole genome shotgun (WGS) entry which is preliminary data.</text>
</comment>
<evidence type="ECO:0000313" key="7">
    <source>
        <dbReference type="EMBL" id="KAA0168469.1"/>
    </source>
</evidence>
<dbReference type="SUPFAM" id="SSF48371">
    <property type="entry name" value="ARM repeat"/>
    <property type="match status" value="1"/>
</dbReference>
<proteinExistence type="inferred from homology"/>
<dbReference type="AlphaFoldDB" id="A0A5A8DTH2"/>
<dbReference type="GO" id="GO:0004045">
    <property type="term" value="F:peptidyl-tRNA hydrolase activity"/>
    <property type="evidence" value="ECO:0007669"/>
    <property type="project" value="UniProtKB-EC"/>
</dbReference>
<keyword evidence="2" id="KW-0378">Hydrolase</keyword>
<evidence type="ECO:0000256" key="4">
    <source>
        <dbReference type="ARBA" id="ARBA00048707"/>
    </source>
</evidence>
<dbReference type="NCBIfam" id="TIGR00283">
    <property type="entry name" value="arch_pth2"/>
    <property type="match status" value="1"/>
</dbReference>
<evidence type="ECO:0000256" key="1">
    <source>
        <dbReference type="ARBA" id="ARBA00013260"/>
    </source>
</evidence>
<organism evidence="7 8">
    <name type="scientific">Cafeteria roenbergensis</name>
    <name type="common">Marine flagellate</name>
    <dbReference type="NCBI Taxonomy" id="33653"/>
    <lineage>
        <taxon>Eukaryota</taxon>
        <taxon>Sar</taxon>
        <taxon>Stramenopiles</taxon>
        <taxon>Bigyra</taxon>
        <taxon>Opalozoa</taxon>
        <taxon>Bicosoecida</taxon>
        <taxon>Cafeteriaceae</taxon>
        <taxon>Cafeteria</taxon>
    </lineage>
</organism>
<gene>
    <name evidence="7" type="ORF">FNF31_00351</name>
</gene>
<dbReference type="InterPro" id="IPR011989">
    <property type="entry name" value="ARM-like"/>
</dbReference>
<evidence type="ECO:0000256" key="3">
    <source>
        <dbReference type="ARBA" id="ARBA00038050"/>
    </source>
</evidence>
<comment type="similarity">
    <text evidence="3">Belongs to the PTH2 family.</text>
</comment>
<feature type="domain" description="Nucleotide exchange factor Fes1" evidence="6">
    <location>
        <begin position="133"/>
        <end position="188"/>
    </location>
</feature>
<accession>A0A5A8DTH2</accession>
<reference evidence="7 8" key="1">
    <citation type="submission" date="2019-07" db="EMBL/GenBank/DDBJ databases">
        <title>Genomes of Cafeteria roenbergensis.</title>
        <authorList>
            <person name="Fischer M.G."/>
            <person name="Hackl T."/>
            <person name="Roman M."/>
        </authorList>
    </citation>
    <scope>NUCLEOTIDE SEQUENCE [LARGE SCALE GENOMIC DNA]</scope>
    <source>
        <strain evidence="7 8">Cflag</strain>
    </source>
</reference>
<comment type="catalytic activity">
    <reaction evidence="4">
        <text>an N-acyl-L-alpha-aminoacyl-tRNA + H2O = an N-acyl-L-amino acid + a tRNA + H(+)</text>
        <dbReference type="Rhea" id="RHEA:54448"/>
        <dbReference type="Rhea" id="RHEA-COMP:10123"/>
        <dbReference type="Rhea" id="RHEA-COMP:13883"/>
        <dbReference type="ChEBI" id="CHEBI:15377"/>
        <dbReference type="ChEBI" id="CHEBI:15378"/>
        <dbReference type="ChEBI" id="CHEBI:59874"/>
        <dbReference type="ChEBI" id="CHEBI:78442"/>
        <dbReference type="ChEBI" id="CHEBI:138191"/>
        <dbReference type="EC" id="3.1.1.29"/>
    </reaction>
</comment>
<dbReference type="InterPro" id="IPR013918">
    <property type="entry name" value="Nucleotide_exch_fac_Fes1"/>
</dbReference>
<dbReference type="Gene3D" id="3.40.1490.10">
    <property type="entry name" value="Bit1"/>
    <property type="match status" value="1"/>
</dbReference>
<dbReference type="EC" id="3.1.1.29" evidence="1"/>
<evidence type="ECO:0000259" key="6">
    <source>
        <dbReference type="Pfam" id="PF08609"/>
    </source>
</evidence>
<dbReference type="InterPro" id="IPR016024">
    <property type="entry name" value="ARM-type_fold"/>
</dbReference>
<sequence length="512" mass="52626">MLLIVRKDLKMGKGKIGAQCGHATLGAFERAMKQPRSAAWIAHWQKFGQKKVCLQVSGEDELRLCGAFLADAGVPVYIVADAGHTQVDPGTETVLGAGPAPSAIIDAVTGPKGTMPLPKSDGTEPSKFSAMPEDEKKWLLEAIQSMTVDEAAELKKAVAALDDKDASVEDLVANMEGVRDMCDNLDMALVLGKLGGMVRLVELTRHEDSRVRTLAADTIGVSVQNDAPAQQSAAAAGALQALVRMVNDTATRCAETSPEASSGSPVGAAAADNAAEELNKALLALASLVRGNDGLTASLVSGGYNPAASSDTPMLMLAGPAGAAAPVAPAAASGAAAVPTLPAGPQLLANAFSACGALSTKVQTRILFLLQYLLEGPGRLQAAASSHFGSLASAEGTSAHGLVRHCAREISPVLLQEDAPPYLLLRLLTVGHHLARAALEAVLTRKSAAVADLPEHLPCDDAEGLEAMRTAADSVLEAAKGLSTDRAACLEEEVAAARSLVSAVDSFLKVAH</sequence>
<dbReference type="FunFam" id="3.40.1490.10:FF:000001">
    <property type="entry name" value="Peptidyl-tRNA hydrolase 2"/>
    <property type="match status" value="1"/>
</dbReference>
<dbReference type="PANTHER" id="PTHR12649">
    <property type="entry name" value="PEPTIDYL-TRNA HYDROLASE 2"/>
    <property type="match status" value="1"/>
</dbReference>
<dbReference type="PANTHER" id="PTHR12649:SF11">
    <property type="entry name" value="PEPTIDYL-TRNA HYDROLASE 2, MITOCHONDRIAL"/>
    <property type="match status" value="1"/>
</dbReference>
<dbReference type="SUPFAM" id="SSF102462">
    <property type="entry name" value="Peptidyl-tRNA hydrolase II"/>
    <property type="match status" value="1"/>
</dbReference>
<feature type="region of interest" description="Disordered" evidence="5">
    <location>
        <begin position="108"/>
        <end position="129"/>
    </location>
</feature>
<dbReference type="EMBL" id="VLTM01000002">
    <property type="protein sequence ID" value="KAA0168469.1"/>
    <property type="molecule type" value="Genomic_DNA"/>
</dbReference>
<evidence type="ECO:0000313" key="8">
    <source>
        <dbReference type="Proteomes" id="UP000325113"/>
    </source>
</evidence>
<evidence type="ECO:0000256" key="5">
    <source>
        <dbReference type="SAM" id="MobiDB-lite"/>
    </source>
</evidence>
<dbReference type="Proteomes" id="UP000325113">
    <property type="component" value="Unassembled WGS sequence"/>
</dbReference>
<dbReference type="GO" id="GO:0005829">
    <property type="term" value="C:cytosol"/>
    <property type="evidence" value="ECO:0007669"/>
    <property type="project" value="TreeGrafter"/>
</dbReference>
<dbReference type="InterPro" id="IPR002833">
    <property type="entry name" value="PTH2"/>
</dbReference>
<dbReference type="Pfam" id="PF08609">
    <property type="entry name" value="Fes1"/>
    <property type="match status" value="1"/>
</dbReference>
<name>A0A5A8DTH2_CAFRO</name>
<dbReference type="Gene3D" id="1.25.10.10">
    <property type="entry name" value="Leucine-rich Repeat Variant"/>
    <property type="match status" value="1"/>
</dbReference>
<protein>
    <recommendedName>
        <fullName evidence="1">peptidyl-tRNA hydrolase</fullName>
        <ecNumber evidence="1">3.1.1.29</ecNumber>
    </recommendedName>
</protein>
<dbReference type="InterPro" id="IPR023476">
    <property type="entry name" value="Pep_tRNA_hydro_II_dom_sf"/>
</dbReference>
<dbReference type="Pfam" id="PF01981">
    <property type="entry name" value="PTH2"/>
    <property type="match status" value="1"/>
</dbReference>